<dbReference type="SUPFAM" id="SSF56601">
    <property type="entry name" value="beta-lactamase/transpeptidase-like"/>
    <property type="match status" value="1"/>
</dbReference>
<dbReference type="Proteomes" id="UP001233673">
    <property type="component" value="Unassembled WGS sequence"/>
</dbReference>
<organism evidence="2 3">
    <name type="scientific">Blastococcus carthaginiensis</name>
    <dbReference type="NCBI Taxonomy" id="3050034"/>
    <lineage>
        <taxon>Bacteria</taxon>
        <taxon>Bacillati</taxon>
        <taxon>Actinomycetota</taxon>
        <taxon>Actinomycetes</taxon>
        <taxon>Geodermatophilales</taxon>
        <taxon>Geodermatophilaceae</taxon>
        <taxon>Blastococcus</taxon>
    </lineage>
</organism>
<dbReference type="GO" id="GO:0016787">
    <property type="term" value="F:hydrolase activity"/>
    <property type="evidence" value="ECO:0007669"/>
    <property type="project" value="UniProtKB-KW"/>
</dbReference>
<accession>A0ABT9IDX3</accession>
<protein>
    <submittedName>
        <fullName evidence="2">Serine hydrolase</fullName>
    </submittedName>
</protein>
<name>A0ABT9IDX3_9ACTN</name>
<evidence type="ECO:0000313" key="2">
    <source>
        <dbReference type="EMBL" id="MDP5183354.1"/>
    </source>
</evidence>
<dbReference type="Pfam" id="PF13354">
    <property type="entry name" value="Beta-lactamase2"/>
    <property type="match status" value="1"/>
</dbReference>
<feature type="domain" description="Beta-lactamase class A catalytic" evidence="1">
    <location>
        <begin position="119"/>
        <end position="249"/>
    </location>
</feature>
<dbReference type="InterPro" id="IPR012338">
    <property type="entry name" value="Beta-lactam/transpept-like"/>
</dbReference>
<keyword evidence="2" id="KW-0378">Hydrolase</keyword>
<dbReference type="EMBL" id="JASNFN010000012">
    <property type="protein sequence ID" value="MDP5183354.1"/>
    <property type="molecule type" value="Genomic_DNA"/>
</dbReference>
<keyword evidence="3" id="KW-1185">Reference proteome</keyword>
<comment type="caution">
    <text evidence="2">The sequence shown here is derived from an EMBL/GenBank/DDBJ whole genome shotgun (WGS) entry which is preliminary data.</text>
</comment>
<evidence type="ECO:0000259" key="1">
    <source>
        <dbReference type="Pfam" id="PF13354"/>
    </source>
</evidence>
<dbReference type="Gene3D" id="3.40.710.10">
    <property type="entry name" value="DD-peptidase/beta-lactamase superfamily"/>
    <property type="match status" value="1"/>
</dbReference>
<reference evidence="3" key="1">
    <citation type="submission" date="2023-05" db="EMBL/GenBank/DDBJ databases">
        <title>Draft genome of Pseudofrankia sp. BMG5.37.</title>
        <authorList>
            <person name="Gtari M."/>
            <person name="Ghodhbane F."/>
            <person name="Sbissi I."/>
        </authorList>
    </citation>
    <scope>NUCLEOTIDE SEQUENCE [LARGE SCALE GENOMIC DNA]</scope>
    <source>
        <strain evidence="3">BMG 814</strain>
    </source>
</reference>
<gene>
    <name evidence="2" type="ORF">QOZ88_11955</name>
</gene>
<dbReference type="InterPro" id="IPR045155">
    <property type="entry name" value="Beta-lactam_cat"/>
</dbReference>
<proteinExistence type="predicted"/>
<sequence length="291" mass="30513">MLLITAVLTVVQLLALEAFRPGRAAAGGAPPAALVADAVQAYGSAGTLAVVVDRRQSRITEGSVRAAEARLLRRLAYGSDNGPVADRPFPTASMVKLFMAEDILTRARAGSIALTEGDRDLLREMIRRSDDPAASTLWVRYGGGQMVRDVAERYDLAGTGPPPARIPGQWGQAVTTAHDLARFLARLPVVAHPEDAATLLGWMREATPVAADGFVQQFGLFGTLPAEAAVKQGWMCCVDGQRHLHSVAVTGASVVVLLSEVPRSVGYDAARAALTAAGAAVAAGTTVPRDR</sequence>
<dbReference type="RefSeq" id="WP_305999987.1">
    <property type="nucleotide sequence ID" value="NZ_JASNFN010000012.1"/>
</dbReference>
<evidence type="ECO:0000313" key="3">
    <source>
        <dbReference type="Proteomes" id="UP001233673"/>
    </source>
</evidence>